<accession>A0A9Q0WXN5</accession>
<dbReference type="InterPro" id="IPR043137">
    <property type="entry name" value="GGT_ssub_C"/>
</dbReference>
<dbReference type="GO" id="GO:0103068">
    <property type="term" value="F:leukotriene C4 gamma-glutamyl transferase activity"/>
    <property type="evidence" value="ECO:0007669"/>
    <property type="project" value="UniProtKB-EC"/>
</dbReference>
<evidence type="ECO:0000256" key="3">
    <source>
        <dbReference type="ARBA" id="ARBA00005115"/>
    </source>
</evidence>
<sequence>MLSMAEEYTAPCEKKKLKKGSYLTSLPSLWAILLLLLFLLCPATSSLRSRQSGSTKFRHQEVVARHGVVATDDGRCSRIGIHALREGGHAVDAAVAASLCLGVVSPASSGIGGGAFMLIRLAGGEVQAYDMRETAPIQASENMYDGNATLQASGSLSIAVPGELAGLYKAWKQHGRLPWERLVRPAEKLARRGFKISRYLRMQMEKTQSGILADEGLRNVFTSNGELLQPGDICYNKKLADTLRTVSKGVEAFYNGPIGFNLVRDIHKLGGMLTIEDLRRYKVRVREPIITNILGYKIIGMPPPSSGGASMILILNILAQYGVPEGISGPLGFHRLIESLKHAFAVRMRLGDPDFVDVAQVVSDMISPKFAQELKKTIHDNMTFDPGHYGGRWNQIDDHGTSHLSIVDSEQNAVSMTSTVNSYFGAQILSPSTGIVLNNEMSDFSMPENNTGNVSLPAPPNFIRPGKRPLSSMTPTIVLKDEQLRGVVGASGGAMIIAGTTEVFLNHFAKGMDPLSSILSPRVYHKLIPDVVKYENWTTVYGDHFEVSADVRASLQKRGHVLKGIAGGTICQFIVQDLETSRGNKLVRKLVGVSDPRKGGLPAGY</sequence>
<reference evidence="13" key="2">
    <citation type="journal article" date="2023" name="Int. J. Mol. Sci.">
        <title>De Novo Assembly and Annotation of 11 Diverse Shrub Willow (Salix) Genomes Reveals Novel Gene Organization in Sex-Linked Regions.</title>
        <authorList>
            <person name="Hyden B."/>
            <person name="Feng K."/>
            <person name="Yates T.B."/>
            <person name="Jawdy S."/>
            <person name="Cereghino C."/>
            <person name="Smart L.B."/>
            <person name="Muchero W."/>
        </authorList>
    </citation>
    <scope>NUCLEOTIDE SEQUENCE</scope>
    <source>
        <tissue evidence="13">Shoot tip</tissue>
    </source>
</reference>
<keyword evidence="7" id="KW-0325">Glycoprotein</keyword>
<dbReference type="Gene3D" id="1.10.246.130">
    <property type="match status" value="1"/>
</dbReference>
<feature type="active site" description="Nucleophile" evidence="10">
    <location>
        <position position="401"/>
    </location>
</feature>
<organism evidence="13 14">
    <name type="scientific">Salix purpurea</name>
    <name type="common">Purple osier willow</name>
    <dbReference type="NCBI Taxonomy" id="77065"/>
    <lineage>
        <taxon>Eukaryota</taxon>
        <taxon>Viridiplantae</taxon>
        <taxon>Streptophyta</taxon>
        <taxon>Embryophyta</taxon>
        <taxon>Tracheophyta</taxon>
        <taxon>Spermatophyta</taxon>
        <taxon>Magnoliopsida</taxon>
        <taxon>eudicotyledons</taxon>
        <taxon>Gunneridae</taxon>
        <taxon>Pentapetalae</taxon>
        <taxon>rosids</taxon>
        <taxon>fabids</taxon>
        <taxon>Malpighiales</taxon>
        <taxon>Salicaceae</taxon>
        <taxon>Saliceae</taxon>
        <taxon>Salix</taxon>
    </lineage>
</organism>
<protein>
    <recommendedName>
        <fullName evidence="12">Glutathione hydrolase</fullName>
        <ecNumber evidence="12">2.3.2.2</ecNumber>
        <ecNumber evidence="12">3.4.19.13</ecNumber>
    </recommendedName>
    <alternativeName>
        <fullName evidence="12">Gamma-glutamyltransferase</fullName>
    </alternativeName>
    <alternativeName>
        <fullName evidence="12">Gamma-glutamyltranspeptidase</fullName>
    </alternativeName>
</protein>
<evidence type="ECO:0000256" key="8">
    <source>
        <dbReference type="ARBA" id="ARBA00023315"/>
    </source>
</evidence>
<feature type="binding site" evidence="11">
    <location>
        <position position="493"/>
    </location>
    <ligand>
        <name>L-glutamate</name>
        <dbReference type="ChEBI" id="CHEBI:29985"/>
    </ligand>
</feature>
<evidence type="ECO:0000256" key="6">
    <source>
        <dbReference type="ARBA" id="ARBA00022801"/>
    </source>
</evidence>
<dbReference type="InterPro" id="IPR043138">
    <property type="entry name" value="GGT_lsub"/>
</dbReference>
<dbReference type="FunFam" id="3.60.20.40:FF:000004">
    <property type="entry name" value="Glutathione hydrolase 1"/>
    <property type="match status" value="1"/>
</dbReference>
<evidence type="ECO:0000256" key="7">
    <source>
        <dbReference type="ARBA" id="ARBA00023180"/>
    </source>
</evidence>
<dbReference type="InterPro" id="IPR000101">
    <property type="entry name" value="GGT_peptidase"/>
</dbReference>
<dbReference type="Proteomes" id="UP001151532">
    <property type="component" value="Chromosome 5"/>
</dbReference>
<name>A0A9Q0WXN5_SALPP</name>
<dbReference type="PRINTS" id="PR01210">
    <property type="entry name" value="GGTRANSPTASE"/>
</dbReference>
<evidence type="ECO:0000256" key="4">
    <source>
        <dbReference type="ARBA" id="ARBA00009381"/>
    </source>
</evidence>
<dbReference type="EC" id="2.3.2.2" evidence="12"/>
<keyword evidence="14" id="KW-1185">Reference proteome</keyword>
<feature type="binding site" evidence="11">
    <location>
        <begin position="419"/>
        <end position="421"/>
    </location>
    <ligand>
        <name>L-glutamate</name>
        <dbReference type="ChEBI" id="CHEBI:29985"/>
    </ligand>
</feature>
<evidence type="ECO:0000256" key="9">
    <source>
        <dbReference type="ARBA" id="ARBA00047417"/>
    </source>
</evidence>
<comment type="catalytic activity">
    <reaction evidence="2 12">
        <text>glutathione + H2O = L-cysteinylglycine + L-glutamate</text>
        <dbReference type="Rhea" id="RHEA:28807"/>
        <dbReference type="ChEBI" id="CHEBI:15377"/>
        <dbReference type="ChEBI" id="CHEBI:29985"/>
        <dbReference type="ChEBI" id="CHEBI:57925"/>
        <dbReference type="ChEBI" id="CHEBI:61694"/>
        <dbReference type="EC" id="3.4.19.13"/>
    </reaction>
</comment>
<dbReference type="InterPro" id="IPR029055">
    <property type="entry name" value="Ntn_hydrolases_N"/>
</dbReference>
<feature type="binding site" evidence="11">
    <location>
        <position position="132"/>
    </location>
    <ligand>
        <name>L-glutamate</name>
        <dbReference type="ChEBI" id="CHEBI:29985"/>
    </ligand>
</feature>
<dbReference type="PANTHER" id="PTHR11686:SF34">
    <property type="entry name" value="GLUTATHIONE HYDROLASE 1-RELATED"/>
    <property type="match status" value="1"/>
</dbReference>
<evidence type="ECO:0000256" key="10">
    <source>
        <dbReference type="PIRSR" id="PIRSR600101-1"/>
    </source>
</evidence>
<dbReference type="GO" id="GO:0036374">
    <property type="term" value="F:glutathione hydrolase activity"/>
    <property type="evidence" value="ECO:0007669"/>
    <property type="project" value="UniProtKB-UniRule"/>
</dbReference>
<keyword evidence="8 12" id="KW-0012">Acyltransferase</keyword>
<dbReference type="SUPFAM" id="SSF56235">
    <property type="entry name" value="N-terminal nucleophile aminohydrolases (Ntn hydrolases)"/>
    <property type="match status" value="1"/>
</dbReference>
<dbReference type="NCBIfam" id="TIGR00066">
    <property type="entry name" value="g_glut_trans"/>
    <property type="match status" value="1"/>
</dbReference>
<evidence type="ECO:0000256" key="5">
    <source>
        <dbReference type="ARBA" id="ARBA00022679"/>
    </source>
</evidence>
<dbReference type="OrthoDB" id="2015213at2759"/>
<comment type="pathway">
    <text evidence="3 12">Sulfur metabolism; glutathione metabolism.</text>
</comment>
<comment type="catalytic activity">
    <reaction evidence="1 12">
        <text>an S-substituted glutathione + H2O = an S-substituted L-cysteinylglycine + L-glutamate</text>
        <dbReference type="Rhea" id="RHEA:59468"/>
        <dbReference type="ChEBI" id="CHEBI:15377"/>
        <dbReference type="ChEBI" id="CHEBI:29985"/>
        <dbReference type="ChEBI" id="CHEBI:90779"/>
        <dbReference type="ChEBI" id="CHEBI:143103"/>
        <dbReference type="EC" id="3.4.19.13"/>
    </reaction>
</comment>
<evidence type="ECO:0000313" key="13">
    <source>
        <dbReference type="EMBL" id="KAJ6774969.1"/>
    </source>
</evidence>
<comment type="similarity">
    <text evidence="4">Belongs to the gamma-glutamyltransferase family.</text>
</comment>
<dbReference type="EC" id="3.4.19.13" evidence="12"/>
<feature type="binding site" evidence="11">
    <location>
        <begin position="471"/>
        <end position="472"/>
    </location>
    <ligand>
        <name>L-glutamate</name>
        <dbReference type="ChEBI" id="CHEBI:29985"/>
    </ligand>
</feature>
<reference evidence="13" key="1">
    <citation type="submission" date="2022-11" db="EMBL/GenBank/DDBJ databases">
        <authorList>
            <person name="Hyden B.L."/>
            <person name="Feng K."/>
            <person name="Yates T."/>
            <person name="Jawdy S."/>
            <person name="Smart L.B."/>
            <person name="Muchero W."/>
        </authorList>
    </citation>
    <scope>NUCLEOTIDE SEQUENCE</scope>
    <source>
        <tissue evidence="13">Shoot tip</tissue>
    </source>
</reference>
<proteinExistence type="inferred from homology"/>
<dbReference type="GO" id="GO:0005886">
    <property type="term" value="C:plasma membrane"/>
    <property type="evidence" value="ECO:0007669"/>
    <property type="project" value="TreeGrafter"/>
</dbReference>
<comment type="caution">
    <text evidence="13">The sequence shown here is derived from an EMBL/GenBank/DDBJ whole genome shotgun (WGS) entry which is preliminary data.</text>
</comment>
<gene>
    <name evidence="13" type="ORF">OIU79_018200</name>
</gene>
<evidence type="ECO:0000256" key="11">
    <source>
        <dbReference type="PIRSR" id="PIRSR600101-2"/>
    </source>
</evidence>
<dbReference type="Gene3D" id="3.60.20.40">
    <property type="match status" value="1"/>
</dbReference>
<dbReference type="AlphaFoldDB" id="A0A9Q0WXN5"/>
<dbReference type="FunFam" id="1.10.246.130:FF:000001">
    <property type="entry name" value="Gamma-glutamyltransferase 5 isoform 1"/>
    <property type="match status" value="1"/>
</dbReference>
<evidence type="ECO:0000313" key="14">
    <source>
        <dbReference type="Proteomes" id="UP001151532"/>
    </source>
</evidence>
<dbReference type="PANTHER" id="PTHR11686">
    <property type="entry name" value="GAMMA GLUTAMYL TRANSPEPTIDASE"/>
    <property type="match status" value="1"/>
</dbReference>
<comment type="catalytic activity">
    <reaction evidence="9 12">
        <text>an N-terminal (5-L-glutamyl)-[peptide] + an alpha-amino acid = 5-L-glutamyl amino acid + an N-terminal L-alpha-aminoacyl-[peptide]</text>
        <dbReference type="Rhea" id="RHEA:23904"/>
        <dbReference type="Rhea" id="RHEA-COMP:9780"/>
        <dbReference type="Rhea" id="RHEA-COMP:9795"/>
        <dbReference type="ChEBI" id="CHEBI:77644"/>
        <dbReference type="ChEBI" id="CHEBI:78597"/>
        <dbReference type="ChEBI" id="CHEBI:78599"/>
        <dbReference type="ChEBI" id="CHEBI:78608"/>
        <dbReference type="EC" id="2.3.2.2"/>
    </reaction>
</comment>
<keyword evidence="5 12" id="KW-0808">Transferase</keyword>
<dbReference type="GO" id="GO:0006751">
    <property type="term" value="P:glutathione catabolic process"/>
    <property type="evidence" value="ECO:0007669"/>
    <property type="project" value="UniProtKB-UniRule"/>
</dbReference>
<evidence type="ECO:0000256" key="1">
    <source>
        <dbReference type="ARBA" id="ARBA00001049"/>
    </source>
</evidence>
<dbReference type="Pfam" id="PF01019">
    <property type="entry name" value="G_glu_transpept"/>
    <property type="match status" value="1"/>
</dbReference>
<evidence type="ECO:0000256" key="2">
    <source>
        <dbReference type="ARBA" id="ARBA00001089"/>
    </source>
</evidence>
<dbReference type="EMBL" id="JAPFFK010000002">
    <property type="protein sequence ID" value="KAJ6774969.1"/>
    <property type="molecule type" value="Genomic_DNA"/>
</dbReference>
<dbReference type="GO" id="GO:0016756">
    <property type="term" value="F:glutathione gamma-glutamylcysteinyltransferase activity"/>
    <property type="evidence" value="ECO:0007669"/>
    <property type="project" value="UniProtKB-ARBA"/>
</dbReference>
<evidence type="ECO:0000256" key="12">
    <source>
        <dbReference type="RuleBase" id="RU368068"/>
    </source>
</evidence>
<keyword evidence="6 12" id="KW-0378">Hydrolase</keyword>
<feature type="binding site" evidence="11">
    <location>
        <position position="443"/>
    </location>
    <ligand>
        <name>L-glutamate</name>
        <dbReference type="ChEBI" id="CHEBI:29985"/>
    </ligand>
</feature>
<comment type="function">
    <text evidence="12">Cleaves the gamma-glutamyl peptide bond of glutathione and glutathione conjugates.</text>
</comment>